<comment type="caution">
    <text evidence="1">The sequence shown here is derived from an EMBL/GenBank/DDBJ whole genome shotgun (WGS) entry which is preliminary data.</text>
</comment>
<dbReference type="EMBL" id="JBHSXI010000008">
    <property type="protein sequence ID" value="MFC6888714.1"/>
    <property type="molecule type" value="Genomic_DNA"/>
</dbReference>
<reference evidence="1 2" key="1">
    <citation type="journal article" date="2019" name="Int. J. Syst. Evol. Microbiol.">
        <title>The Global Catalogue of Microorganisms (GCM) 10K type strain sequencing project: providing services to taxonomists for standard genome sequencing and annotation.</title>
        <authorList>
            <consortium name="The Broad Institute Genomics Platform"/>
            <consortium name="The Broad Institute Genome Sequencing Center for Infectious Disease"/>
            <person name="Wu L."/>
            <person name="Ma J."/>
        </authorList>
    </citation>
    <scope>NUCLEOTIDE SEQUENCE [LARGE SCALE GENOMIC DNA]</scope>
    <source>
        <strain evidence="1 2">Y73</strain>
    </source>
</reference>
<keyword evidence="2" id="KW-1185">Reference proteome</keyword>
<proteinExistence type="predicted"/>
<evidence type="ECO:0008006" key="3">
    <source>
        <dbReference type="Google" id="ProtNLM"/>
    </source>
</evidence>
<evidence type="ECO:0000313" key="1">
    <source>
        <dbReference type="EMBL" id="MFC6888714.1"/>
    </source>
</evidence>
<dbReference type="AlphaFoldDB" id="A0ABD5UHF9"/>
<gene>
    <name evidence="1" type="ORF">ACFQEY_06720</name>
</gene>
<sequence>MVRNLQIPNQALLPPIFVPQHRQLHQILAYSLRRSPQCRALNLDTLGVGTQAFSISLTVIVSMVGSEPANEAVLNVLIEAAVLEESESGTVKRTRRFMEAVKDAEECLECDGVESEWFGLFGRDGTAETDLGTLTATARAVESFVTDLERKQAASVAISLQRFEESVRTEGVPDPVTALAPFEIEGFCSRYPCSAVIVWKADSESSSLVFDDFAELAGRPAFENVGFGAVHAPDYPETAHEQYSIGILPTVLFFVGTDIDSRLVGAHHPQTFERELSVVVERAVDSVNAEERNA</sequence>
<organism evidence="1 2">
    <name type="scientific">Halorubrum trueperi</name>
    <dbReference type="NCBI Taxonomy" id="2004704"/>
    <lineage>
        <taxon>Archaea</taxon>
        <taxon>Methanobacteriati</taxon>
        <taxon>Methanobacteriota</taxon>
        <taxon>Stenosarchaea group</taxon>
        <taxon>Halobacteria</taxon>
        <taxon>Halobacteriales</taxon>
        <taxon>Haloferacaceae</taxon>
        <taxon>Halorubrum</taxon>
    </lineage>
</organism>
<protein>
    <recommendedName>
        <fullName evidence="3">Thioredoxin</fullName>
    </recommendedName>
</protein>
<accession>A0ABD5UHF9</accession>
<dbReference type="Proteomes" id="UP001596333">
    <property type="component" value="Unassembled WGS sequence"/>
</dbReference>
<dbReference type="SUPFAM" id="SSF52833">
    <property type="entry name" value="Thioredoxin-like"/>
    <property type="match status" value="1"/>
</dbReference>
<dbReference type="InterPro" id="IPR036249">
    <property type="entry name" value="Thioredoxin-like_sf"/>
</dbReference>
<dbReference type="RefSeq" id="WP_379766210.1">
    <property type="nucleotide sequence ID" value="NZ_JBHSXI010000008.1"/>
</dbReference>
<evidence type="ECO:0000313" key="2">
    <source>
        <dbReference type="Proteomes" id="UP001596333"/>
    </source>
</evidence>
<name>A0ABD5UHF9_9EURY</name>